<evidence type="ECO:0000256" key="5">
    <source>
        <dbReference type="ARBA" id="ARBA00022792"/>
    </source>
</evidence>
<evidence type="ECO:0000256" key="1">
    <source>
        <dbReference type="ARBA" id="ARBA00004137"/>
    </source>
</evidence>
<feature type="compositionally biased region" description="Acidic residues" evidence="9">
    <location>
        <begin position="12"/>
        <end position="36"/>
    </location>
</feature>
<evidence type="ECO:0000313" key="13">
    <source>
        <dbReference type="Proteomes" id="UP000314294"/>
    </source>
</evidence>
<proteinExistence type="inferred from homology"/>
<gene>
    <name evidence="12" type="primary">Uqcrh</name>
    <name evidence="12" type="ORF">EYF80_019875</name>
</gene>
<reference evidence="12 13" key="1">
    <citation type="submission" date="2019-03" db="EMBL/GenBank/DDBJ databases">
        <title>First draft genome of Liparis tanakae, snailfish: a comprehensive survey of snailfish specific genes.</title>
        <authorList>
            <person name="Kim W."/>
            <person name="Song I."/>
            <person name="Jeong J.-H."/>
            <person name="Kim D."/>
            <person name="Kim S."/>
            <person name="Ryu S."/>
            <person name="Song J.Y."/>
            <person name="Lee S.K."/>
        </authorList>
    </citation>
    <scope>NUCLEOTIDE SEQUENCE [LARGE SCALE GENOMIC DNA]</scope>
    <source>
        <tissue evidence="12">Muscle</tissue>
    </source>
</reference>
<dbReference type="AlphaFoldDB" id="A0A4Z2HVS8"/>
<keyword evidence="3" id="KW-0813">Transport</keyword>
<dbReference type="InterPro" id="IPR003422">
    <property type="entry name" value="Cyt_b-c1_6"/>
</dbReference>
<evidence type="ECO:0000256" key="10">
    <source>
        <dbReference type="SAM" id="Phobius"/>
    </source>
</evidence>
<keyword evidence="5" id="KW-0999">Mitochondrion inner membrane</keyword>
<comment type="subcellular location">
    <subcellularLocation>
        <location evidence="1">Mitochondrion inner membrane</location>
        <topology evidence="1">Peripheral membrane protein</topology>
        <orientation evidence="1">Intermembrane side</orientation>
    </subcellularLocation>
</comment>
<comment type="similarity">
    <text evidence="2">Belongs to the UQCRH/QCR6 family.</text>
</comment>
<name>A0A4Z2HVS8_9TELE</name>
<dbReference type="PANTHER" id="PTHR15336">
    <property type="entry name" value="UBIQUINOL-CYTOCHROME C REDUCTASE COMPLEX 7.8 KDA PROTEIN"/>
    <property type="match status" value="1"/>
</dbReference>
<evidence type="ECO:0000313" key="12">
    <source>
        <dbReference type="EMBL" id="TNN69807.1"/>
    </source>
</evidence>
<keyword evidence="6" id="KW-0249">Electron transport</keyword>
<accession>A0A4Z2HVS8</accession>
<feature type="domain" description="Ubiquinol-cytochrome C reductase hinge" evidence="11">
    <location>
        <begin position="36"/>
        <end position="90"/>
    </location>
</feature>
<evidence type="ECO:0000256" key="6">
    <source>
        <dbReference type="ARBA" id="ARBA00022982"/>
    </source>
</evidence>
<comment type="caution">
    <text evidence="12">The sequence shown here is derived from an EMBL/GenBank/DDBJ whole genome shotgun (WGS) entry which is preliminary data.</text>
</comment>
<keyword evidence="13" id="KW-1185">Reference proteome</keyword>
<keyword evidence="4" id="KW-0679">Respiratory chain</keyword>
<dbReference type="InterPro" id="IPR036811">
    <property type="entry name" value="Ubol_cytC_Rdtase_hinge_dom_sf"/>
</dbReference>
<dbReference type="Pfam" id="PF02320">
    <property type="entry name" value="UCR_hinge"/>
    <property type="match status" value="1"/>
</dbReference>
<dbReference type="GO" id="GO:0005743">
    <property type="term" value="C:mitochondrial inner membrane"/>
    <property type="evidence" value="ECO:0007669"/>
    <property type="project" value="UniProtKB-SubCell"/>
</dbReference>
<dbReference type="Proteomes" id="UP000314294">
    <property type="component" value="Unassembled WGS sequence"/>
</dbReference>
<feature type="region of interest" description="Disordered" evidence="9">
    <location>
        <begin position="1"/>
        <end position="36"/>
    </location>
</feature>
<evidence type="ECO:0000256" key="2">
    <source>
        <dbReference type="ARBA" id="ARBA00006498"/>
    </source>
</evidence>
<keyword evidence="7" id="KW-0496">Mitochondrion</keyword>
<evidence type="ECO:0000256" key="7">
    <source>
        <dbReference type="ARBA" id="ARBA00023128"/>
    </source>
</evidence>
<dbReference type="OrthoDB" id="405848at2759"/>
<evidence type="ECO:0000256" key="9">
    <source>
        <dbReference type="SAM" id="MobiDB-lite"/>
    </source>
</evidence>
<dbReference type="EMBL" id="SRLO01000170">
    <property type="protein sequence ID" value="TNN69807.1"/>
    <property type="molecule type" value="Genomic_DNA"/>
</dbReference>
<evidence type="ECO:0000256" key="8">
    <source>
        <dbReference type="ARBA" id="ARBA00023136"/>
    </source>
</evidence>
<keyword evidence="8 10" id="KW-0472">Membrane</keyword>
<evidence type="ECO:0000259" key="11">
    <source>
        <dbReference type="Pfam" id="PF02320"/>
    </source>
</evidence>
<dbReference type="SUPFAM" id="SSF81531">
    <property type="entry name" value="Non-heme 11 kDa protein of cytochrome bc1 complex (Ubiquinol-cytochrome c reductase)"/>
    <property type="match status" value="1"/>
</dbReference>
<dbReference type="GO" id="GO:0006122">
    <property type="term" value="P:mitochondrial electron transport, ubiquinol to cytochrome c"/>
    <property type="evidence" value="ECO:0007669"/>
    <property type="project" value="InterPro"/>
</dbReference>
<evidence type="ECO:0000256" key="3">
    <source>
        <dbReference type="ARBA" id="ARBA00022448"/>
    </source>
</evidence>
<sequence length="366" mass="41651">MVFERKMLTYGDPEDEEEDVPAEEEEEEEEEEDMVDPLETIRTKCEQTEHCVHYKERLETCAARVGSKTSTTEECTEELFDFLHARDHCFLVEDEDVWICPDHTGVKVHHPQTLQAPSPRQGHRFSSSAVEHTLVMTNELHYLGTPFLSNQYPSLRNRRQLEEVATYDQLNAPKRLSGPPHRPTRVQREDEVNISVVSPCHRLELIKELGLHHGHLIDDEVSTAGPVLQHPGPLGQLDALLQRGRAGANTWRQHEHRKAAVVLLVRSVSPLGASVLLSSLTFWISFCCSGLMASKLRGRPALSFSRSVIGLLLIRAWCLMLRVFRKRFSRSGGQLEKSTWMFSGSSLTVHFPSLTNFVKSLNSLRW</sequence>
<keyword evidence="10" id="KW-1133">Transmembrane helix</keyword>
<protein>
    <submittedName>
        <fullName evidence="12">Cytochrome b-c1 complex subunit 6, mitochondrial</fullName>
    </submittedName>
</protein>
<dbReference type="PANTHER" id="PTHR15336:SF0">
    <property type="entry name" value="CYTOCHROME B-C1 COMPLEX SUBUNIT 6, MITOCHONDRIAL"/>
    <property type="match status" value="1"/>
</dbReference>
<keyword evidence="10" id="KW-0812">Transmembrane</keyword>
<dbReference type="InterPro" id="IPR023184">
    <property type="entry name" value="Ubol_cytC_Rdtase_hinge_dom"/>
</dbReference>
<feature type="transmembrane region" description="Helical" evidence="10">
    <location>
        <begin position="261"/>
        <end position="284"/>
    </location>
</feature>
<dbReference type="Gene3D" id="1.10.287.20">
    <property type="entry name" value="Ubiquinol-cytochrome C reductase hinge domain"/>
    <property type="match status" value="1"/>
</dbReference>
<feature type="transmembrane region" description="Helical" evidence="10">
    <location>
        <begin position="304"/>
        <end position="324"/>
    </location>
</feature>
<organism evidence="12 13">
    <name type="scientific">Liparis tanakae</name>
    <name type="common">Tanaka's snailfish</name>
    <dbReference type="NCBI Taxonomy" id="230148"/>
    <lineage>
        <taxon>Eukaryota</taxon>
        <taxon>Metazoa</taxon>
        <taxon>Chordata</taxon>
        <taxon>Craniata</taxon>
        <taxon>Vertebrata</taxon>
        <taxon>Euteleostomi</taxon>
        <taxon>Actinopterygii</taxon>
        <taxon>Neopterygii</taxon>
        <taxon>Teleostei</taxon>
        <taxon>Neoteleostei</taxon>
        <taxon>Acanthomorphata</taxon>
        <taxon>Eupercaria</taxon>
        <taxon>Perciformes</taxon>
        <taxon>Cottioidei</taxon>
        <taxon>Cottales</taxon>
        <taxon>Liparidae</taxon>
        <taxon>Liparis</taxon>
    </lineage>
</organism>
<feature type="region of interest" description="Disordered" evidence="9">
    <location>
        <begin position="169"/>
        <end position="188"/>
    </location>
</feature>
<evidence type="ECO:0000256" key="4">
    <source>
        <dbReference type="ARBA" id="ARBA00022660"/>
    </source>
</evidence>